<reference evidence="1 2" key="1">
    <citation type="journal article" date="2019" name="Mol. Biol. Evol.">
        <title>Blast fungal genomes show frequent chromosomal changes, gene gains and losses, and effector gene turnover.</title>
        <authorList>
            <person name="Gomez Luciano L.B."/>
            <person name="Jason Tsai I."/>
            <person name="Chuma I."/>
            <person name="Tosa Y."/>
            <person name="Chen Y.H."/>
            <person name="Li J.Y."/>
            <person name="Li M.Y."/>
            <person name="Jade Lu M.Y."/>
            <person name="Nakayashiki H."/>
            <person name="Li W.H."/>
        </authorList>
    </citation>
    <scope>NUCLEOTIDE SEQUENCE [LARGE SCALE GENOMIC DNA]</scope>
    <source>
        <strain evidence="1">MZ5-1-6</strain>
    </source>
</reference>
<proteinExistence type="predicted"/>
<evidence type="ECO:0000313" key="1">
    <source>
        <dbReference type="EMBL" id="QBZ66105.1"/>
    </source>
</evidence>
<sequence>MVCQARHTKYSEPAAPPFAMPPAQFDVRDLEPSRPNMPSSSDTGIRQKAGIPGVRCPTCAASGSEVWVIQGRACGTCGTPCF</sequence>
<dbReference type="EMBL" id="CP034210">
    <property type="protein sequence ID" value="QBZ66105.1"/>
    <property type="molecule type" value="Genomic_DNA"/>
</dbReference>
<name>A0A4P7NU89_PYROR</name>
<protein>
    <submittedName>
        <fullName evidence="1">Uncharacterized protein</fullName>
    </submittedName>
</protein>
<gene>
    <name evidence="1" type="ORF">PoMZ_13075</name>
</gene>
<dbReference type="AlphaFoldDB" id="A0A4P7NU89"/>
<organism evidence="1 2">
    <name type="scientific">Pyricularia oryzae</name>
    <name type="common">Rice blast fungus</name>
    <name type="synonym">Magnaporthe oryzae</name>
    <dbReference type="NCBI Taxonomy" id="318829"/>
    <lineage>
        <taxon>Eukaryota</taxon>
        <taxon>Fungi</taxon>
        <taxon>Dikarya</taxon>
        <taxon>Ascomycota</taxon>
        <taxon>Pezizomycotina</taxon>
        <taxon>Sordariomycetes</taxon>
        <taxon>Sordariomycetidae</taxon>
        <taxon>Magnaporthales</taxon>
        <taxon>Pyriculariaceae</taxon>
        <taxon>Pyricularia</taxon>
    </lineage>
</organism>
<evidence type="ECO:0000313" key="2">
    <source>
        <dbReference type="Proteomes" id="UP000294847"/>
    </source>
</evidence>
<dbReference type="Proteomes" id="UP000294847">
    <property type="component" value="Chromosome 7"/>
</dbReference>
<dbReference type="VEuPathDB" id="FungiDB:M_BR32_EuGene_00059411"/>
<dbReference type="OMA" id="MPPMECV"/>
<accession>A0A4P7NU89</accession>